<dbReference type="Gene3D" id="3.90.226.10">
    <property type="entry name" value="2-enoyl-CoA Hydratase, Chain A, domain 1"/>
    <property type="match status" value="1"/>
</dbReference>
<dbReference type="Proteomes" id="UP000289152">
    <property type="component" value="Unassembled WGS sequence"/>
</dbReference>
<keyword evidence="1" id="KW-0732">Signal</keyword>
<keyword evidence="3" id="KW-1185">Reference proteome</keyword>
<dbReference type="STRING" id="5217.A0A4Q1BE39"/>
<reference evidence="2 3" key="1">
    <citation type="submission" date="2016-06" db="EMBL/GenBank/DDBJ databases">
        <title>Evolution of pathogenesis and genome organization in the Tremellales.</title>
        <authorList>
            <person name="Cuomo C."/>
            <person name="Litvintseva A."/>
            <person name="Heitman J."/>
            <person name="Chen Y."/>
            <person name="Sun S."/>
            <person name="Springer D."/>
            <person name="Dromer F."/>
            <person name="Young S."/>
            <person name="Zeng Q."/>
            <person name="Chapman S."/>
            <person name="Gujja S."/>
            <person name="Saif S."/>
            <person name="Birren B."/>
        </authorList>
    </citation>
    <scope>NUCLEOTIDE SEQUENCE [LARGE SCALE GENOMIC DNA]</scope>
    <source>
        <strain evidence="2 3">ATCC 28783</strain>
    </source>
</reference>
<feature type="signal peptide" evidence="1">
    <location>
        <begin position="1"/>
        <end position="21"/>
    </location>
</feature>
<organism evidence="2 3">
    <name type="scientific">Tremella mesenterica</name>
    <name type="common">Jelly fungus</name>
    <dbReference type="NCBI Taxonomy" id="5217"/>
    <lineage>
        <taxon>Eukaryota</taxon>
        <taxon>Fungi</taxon>
        <taxon>Dikarya</taxon>
        <taxon>Basidiomycota</taxon>
        <taxon>Agaricomycotina</taxon>
        <taxon>Tremellomycetes</taxon>
        <taxon>Tremellales</taxon>
        <taxon>Tremellaceae</taxon>
        <taxon>Tremella</taxon>
    </lineage>
</organism>
<accession>A0A4Q1BE39</accession>
<dbReference type="PANTHER" id="PTHR37049">
    <property type="entry name" value="PEPTIDASE S41 FAMILY PROTEIN"/>
    <property type="match status" value="1"/>
</dbReference>
<sequence>MLSALLMVASAAAAPLQPVSSSPCALLDSNAAYWTPSQVKACFESVPFDESIRQNVLNVVTSLYTMAIFQFNQLGDEDPVLNQGIDIMGEFARINTTTYSSDFDFQFDLATSIYALNDGHYSWTPCYYAMFNYTQAIPIISVQGPTGLPEVYIPPDLSVYLEGFNATSIYSSLGLDADELASAQVLEIEGLEAMDYLVDIAVPQAGVFQDPAQRLNYQFAGITGRNGIFDRSAGHFTTTLTLEKDNITMTVKTLKGDVVNLTLPYLVRWNSAVPFTFSSGKEFFQKVCSVNSTITSLSNSTSSTNSTVPPPLPANTTTGAPNFPDVVNRVYGTCPNLPNTARFPLKNDPTLTPNYLGGRDIQFYTLPNKTDVGVIYVPTLDPAGNEDECTTRFFVDSVLGLQNFSKNGITKVLLDTTNDGGGFISLAQLLERLFTGEKYTPENNFQTVFRKVPLSQALLQAHLDNPSAPANTFSPVSYRETNLTDLSNNTNYFKPGLSRQINNHTLYTSDYISDSLDTLTVYNKVVPFTQMAPYAPSEIVITGNGLSGSACASFINFLIEYYNTTACIHTPFPEKPIEYQAFSAAQSITGGDIYDEAQSLNFTNPLLPPPLEVKGTIGFALRGALSPNIAPGKFVQYRTVPAEKTYQLTMEGYEDPLFNWGQVADMVYP</sequence>
<dbReference type="InterPro" id="IPR052766">
    <property type="entry name" value="S41A_metabolite_peptidase"/>
</dbReference>
<dbReference type="OrthoDB" id="27214at2759"/>
<feature type="chain" id="PRO_5020736998" description="Tail specific protease domain-containing protein" evidence="1">
    <location>
        <begin position="22"/>
        <end position="669"/>
    </location>
</feature>
<evidence type="ECO:0000313" key="3">
    <source>
        <dbReference type="Proteomes" id="UP000289152"/>
    </source>
</evidence>
<proteinExistence type="predicted"/>
<dbReference type="AlphaFoldDB" id="A0A4Q1BE39"/>
<dbReference type="SUPFAM" id="SSF52096">
    <property type="entry name" value="ClpP/crotonase"/>
    <property type="match status" value="1"/>
</dbReference>
<comment type="caution">
    <text evidence="2">The sequence shown here is derived from an EMBL/GenBank/DDBJ whole genome shotgun (WGS) entry which is preliminary data.</text>
</comment>
<gene>
    <name evidence="2" type="ORF">M231_06328</name>
</gene>
<evidence type="ECO:0000256" key="1">
    <source>
        <dbReference type="SAM" id="SignalP"/>
    </source>
</evidence>
<dbReference type="InParanoid" id="A0A4Q1BE39"/>
<protein>
    <recommendedName>
        <fullName evidence="4">Tail specific protease domain-containing protein</fullName>
    </recommendedName>
</protein>
<dbReference type="VEuPathDB" id="FungiDB:TREMEDRAFT_61166"/>
<dbReference type="PANTHER" id="PTHR37049:SF4">
    <property type="entry name" value="RHODANESE DOMAIN-CONTAINING PROTEIN"/>
    <property type="match status" value="1"/>
</dbReference>
<evidence type="ECO:0008006" key="4">
    <source>
        <dbReference type="Google" id="ProtNLM"/>
    </source>
</evidence>
<name>A0A4Q1BE39_TREME</name>
<dbReference type="EMBL" id="SDIL01000098">
    <property type="protein sequence ID" value="RXK36426.1"/>
    <property type="molecule type" value="Genomic_DNA"/>
</dbReference>
<dbReference type="InterPro" id="IPR029045">
    <property type="entry name" value="ClpP/crotonase-like_dom_sf"/>
</dbReference>
<evidence type="ECO:0000313" key="2">
    <source>
        <dbReference type="EMBL" id="RXK36426.1"/>
    </source>
</evidence>